<evidence type="ECO:0000256" key="1">
    <source>
        <dbReference type="SAM" id="MobiDB-lite"/>
    </source>
</evidence>
<proteinExistence type="predicted"/>
<accession>A0A9P4QLM9</accession>
<feature type="compositionally biased region" description="Polar residues" evidence="1">
    <location>
        <begin position="79"/>
        <end position="97"/>
    </location>
</feature>
<evidence type="ECO:0000313" key="2">
    <source>
        <dbReference type="EMBL" id="KAF2727012.1"/>
    </source>
</evidence>
<gene>
    <name evidence="2" type="ORF">EJ04DRAFT_596293</name>
</gene>
<dbReference type="EMBL" id="ML996363">
    <property type="protein sequence ID" value="KAF2727012.1"/>
    <property type="molecule type" value="Genomic_DNA"/>
</dbReference>
<comment type="caution">
    <text evidence="2">The sequence shown here is derived from an EMBL/GenBank/DDBJ whole genome shotgun (WGS) entry which is preliminary data.</text>
</comment>
<organism evidence="2 3">
    <name type="scientific">Polyplosphaeria fusca</name>
    <dbReference type="NCBI Taxonomy" id="682080"/>
    <lineage>
        <taxon>Eukaryota</taxon>
        <taxon>Fungi</taxon>
        <taxon>Dikarya</taxon>
        <taxon>Ascomycota</taxon>
        <taxon>Pezizomycotina</taxon>
        <taxon>Dothideomycetes</taxon>
        <taxon>Pleosporomycetidae</taxon>
        <taxon>Pleosporales</taxon>
        <taxon>Tetraplosphaeriaceae</taxon>
        <taxon>Polyplosphaeria</taxon>
    </lineage>
</organism>
<dbReference type="AlphaFoldDB" id="A0A9P4QLM9"/>
<feature type="compositionally biased region" description="Low complexity" evidence="1">
    <location>
        <begin position="15"/>
        <end position="25"/>
    </location>
</feature>
<feature type="region of interest" description="Disordered" evidence="1">
    <location>
        <begin position="1"/>
        <end position="25"/>
    </location>
</feature>
<name>A0A9P4QLM9_9PLEO</name>
<keyword evidence="3" id="KW-1185">Reference proteome</keyword>
<feature type="region of interest" description="Disordered" evidence="1">
    <location>
        <begin position="60"/>
        <end position="112"/>
    </location>
</feature>
<sequence length="153" mass="17073">MHHVLTTRPGGQLATSPSSLTSPLLSVSGRATSRYPPLRDILQHFRVSKQTARYLSLASYPLPQSPLRERNRPMAPSKRPNNNAAGGTPVTSTFTQDASDDPRVVTRHPVGRARVHHHPRYVFSLAEIRDDIAKLYLENQRHPPPAPNAQQHQ</sequence>
<evidence type="ECO:0000313" key="3">
    <source>
        <dbReference type="Proteomes" id="UP000799444"/>
    </source>
</evidence>
<protein>
    <submittedName>
        <fullName evidence="2">Uncharacterized protein</fullName>
    </submittedName>
</protein>
<reference evidence="2" key="1">
    <citation type="journal article" date="2020" name="Stud. Mycol.">
        <title>101 Dothideomycetes genomes: a test case for predicting lifestyles and emergence of pathogens.</title>
        <authorList>
            <person name="Haridas S."/>
            <person name="Albert R."/>
            <person name="Binder M."/>
            <person name="Bloem J."/>
            <person name="Labutti K."/>
            <person name="Salamov A."/>
            <person name="Andreopoulos B."/>
            <person name="Baker S."/>
            <person name="Barry K."/>
            <person name="Bills G."/>
            <person name="Bluhm B."/>
            <person name="Cannon C."/>
            <person name="Castanera R."/>
            <person name="Culley D."/>
            <person name="Daum C."/>
            <person name="Ezra D."/>
            <person name="Gonzalez J."/>
            <person name="Henrissat B."/>
            <person name="Kuo A."/>
            <person name="Liang C."/>
            <person name="Lipzen A."/>
            <person name="Lutzoni F."/>
            <person name="Magnuson J."/>
            <person name="Mondo S."/>
            <person name="Nolan M."/>
            <person name="Ohm R."/>
            <person name="Pangilinan J."/>
            <person name="Park H.-J."/>
            <person name="Ramirez L."/>
            <person name="Alfaro M."/>
            <person name="Sun H."/>
            <person name="Tritt A."/>
            <person name="Yoshinaga Y."/>
            <person name="Zwiers L.-H."/>
            <person name="Turgeon B."/>
            <person name="Goodwin S."/>
            <person name="Spatafora J."/>
            <person name="Crous P."/>
            <person name="Grigoriev I."/>
        </authorList>
    </citation>
    <scope>NUCLEOTIDE SEQUENCE</scope>
    <source>
        <strain evidence="2">CBS 125425</strain>
    </source>
</reference>
<dbReference type="Proteomes" id="UP000799444">
    <property type="component" value="Unassembled WGS sequence"/>
</dbReference>